<keyword evidence="2" id="KW-1185">Reference proteome</keyword>
<reference evidence="1 2" key="1">
    <citation type="submission" date="2024-01" db="EMBL/GenBank/DDBJ databases">
        <title>The complete chloroplast genome sequence of Lithospermum erythrorhizon: insights into the phylogenetic relationship among Boraginaceae species and the maternal lineages of purple gromwells.</title>
        <authorList>
            <person name="Okada T."/>
            <person name="Watanabe K."/>
        </authorList>
    </citation>
    <scope>NUCLEOTIDE SEQUENCE [LARGE SCALE GENOMIC DNA]</scope>
</reference>
<comment type="caution">
    <text evidence="1">The sequence shown here is derived from an EMBL/GenBank/DDBJ whole genome shotgun (WGS) entry which is preliminary data.</text>
</comment>
<organism evidence="1 2">
    <name type="scientific">Lithospermum erythrorhizon</name>
    <name type="common">Purple gromwell</name>
    <name type="synonym">Lithospermum officinale var. erythrorhizon</name>
    <dbReference type="NCBI Taxonomy" id="34254"/>
    <lineage>
        <taxon>Eukaryota</taxon>
        <taxon>Viridiplantae</taxon>
        <taxon>Streptophyta</taxon>
        <taxon>Embryophyta</taxon>
        <taxon>Tracheophyta</taxon>
        <taxon>Spermatophyta</taxon>
        <taxon>Magnoliopsida</taxon>
        <taxon>eudicotyledons</taxon>
        <taxon>Gunneridae</taxon>
        <taxon>Pentapetalae</taxon>
        <taxon>asterids</taxon>
        <taxon>lamiids</taxon>
        <taxon>Boraginales</taxon>
        <taxon>Boraginaceae</taxon>
        <taxon>Boraginoideae</taxon>
        <taxon>Lithospermeae</taxon>
        <taxon>Lithospermum</taxon>
    </lineage>
</organism>
<evidence type="ECO:0000313" key="2">
    <source>
        <dbReference type="Proteomes" id="UP001454036"/>
    </source>
</evidence>
<gene>
    <name evidence="1" type="ORF">LIER_08373</name>
</gene>
<protein>
    <submittedName>
        <fullName evidence="1">Uncharacterized protein</fullName>
    </submittedName>
</protein>
<dbReference type="AlphaFoldDB" id="A0AAV3PBS7"/>
<name>A0AAV3PBS7_LITER</name>
<evidence type="ECO:0000313" key="1">
    <source>
        <dbReference type="EMBL" id="GAA0149110.1"/>
    </source>
</evidence>
<accession>A0AAV3PBS7</accession>
<sequence length="180" mass="19734">MSPSFRSPVGGVALSRLFLYFQPFSPFLIILSKLPLPLAKIITYSLGLDQTRFLIIYGTKSGFLCEAVWQSGSLIWSLQDEAKCLPICTTADIDAVAKIHLILPQGNDKLTWHIFCEESMLVKAGLVFDKEFGPKNSGEPPSWGSSSATPHANIIPRVSIPPMLKRLAMEAPTSSSRPSK</sequence>
<dbReference type="EMBL" id="BAABME010001352">
    <property type="protein sequence ID" value="GAA0149110.1"/>
    <property type="molecule type" value="Genomic_DNA"/>
</dbReference>
<proteinExistence type="predicted"/>
<dbReference type="Proteomes" id="UP001454036">
    <property type="component" value="Unassembled WGS sequence"/>
</dbReference>